<protein>
    <submittedName>
        <fullName evidence="1">Uncharacterized protein</fullName>
    </submittedName>
</protein>
<organism evidence="1 2">
    <name type="scientific">Paenibacillus polygoni</name>
    <dbReference type="NCBI Taxonomy" id="3050112"/>
    <lineage>
        <taxon>Bacteria</taxon>
        <taxon>Bacillati</taxon>
        <taxon>Bacillota</taxon>
        <taxon>Bacilli</taxon>
        <taxon>Bacillales</taxon>
        <taxon>Paenibacillaceae</taxon>
        <taxon>Paenibacillus</taxon>
    </lineage>
</organism>
<dbReference type="RefSeq" id="WP_285747119.1">
    <property type="nucleotide sequence ID" value="NZ_CP127162.1"/>
</dbReference>
<accession>A0ABY8X4D3</accession>
<evidence type="ECO:0000313" key="2">
    <source>
        <dbReference type="Proteomes" id="UP001236415"/>
    </source>
</evidence>
<dbReference type="EMBL" id="CP127162">
    <property type="protein sequence ID" value="WIV20300.1"/>
    <property type="molecule type" value="Genomic_DNA"/>
</dbReference>
<dbReference type="Proteomes" id="UP001236415">
    <property type="component" value="Chromosome"/>
</dbReference>
<keyword evidence="2" id="KW-1185">Reference proteome</keyword>
<proteinExistence type="predicted"/>
<evidence type="ECO:0000313" key="1">
    <source>
        <dbReference type="EMBL" id="WIV20300.1"/>
    </source>
</evidence>
<gene>
    <name evidence="1" type="ORF">QPK24_06295</name>
</gene>
<sequence>MNEVYTESQNITQIDQADKGTAIPYKQLRYTKASSDFSWEGSTKELPEEIIDRYDSYANSVPGGFVIQETPSEYFICVNFGKKESVTKGFKINSLAMHDINSERSFLRIHAIPVSYEDAMDEKVHGVVTIRALISVAKKDLPEGIEINEMILSVEEEKE</sequence>
<reference evidence="1 2" key="1">
    <citation type="submission" date="2023-06" db="EMBL/GenBank/DDBJ databases">
        <title>Paenibacillus polygonum sp. nov., an endophytic bacterium, isolated from Polygonum lapathifolium L. in Nanji Wetland National Nature Reserve, South of Poyang Lake, Jiangxi Province, China.</title>
        <authorList>
            <person name="Yu Z."/>
        </authorList>
    </citation>
    <scope>NUCLEOTIDE SEQUENCE [LARGE SCALE GENOMIC DNA]</scope>
    <source>
        <strain evidence="1 2">C31</strain>
    </source>
</reference>
<name>A0ABY8X4D3_9BACL</name>